<evidence type="ECO:0000313" key="3">
    <source>
        <dbReference type="Proteomes" id="UP001218218"/>
    </source>
</evidence>
<reference evidence="2" key="1">
    <citation type="submission" date="2023-03" db="EMBL/GenBank/DDBJ databases">
        <title>Massive genome expansion in bonnet fungi (Mycena s.s.) driven by repeated elements and novel gene families across ecological guilds.</title>
        <authorList>
            <consortium name="Lawrence Berkeley National Laboratory"/>
            <person name="Harder C.B."/>
            <person name="Miyauchi S."/>
            <person name="Viragh M."/>
            <person name="Kuo A."/>
            <person name="Thoen E."/>
            <person name="Andreopoulos B."/>
            <person name="Lu D."/>
            <person name="Skrede I."/>
            <person name="Drula E."/>
            <person name="Henrissat B."/>
            <person name="Morin E."/>
            <person name="Kohler A."/>
            <person name="Barry K."/>
            <person name="LaButti K."/>
            <person name="Morin E."/>
            <person name="Salamov A."/>
            <person name="Lipzen A."/>
            <person name="Mereny Z."/>
            <person name="Hegedus B."/>
            <person name="Baldrian P."/>
            <person name="Stursova M."/>
            <person name="Weitz H."/>
            <person name="Taylor A."/>
            <person name="Grigoriev I.V."/>
            <person name="Nagy L.G."/>
            <person name="Martin F."/>
            <person name="Kauserud H."/>
        </authorList>
    </citation>
    <scope>NUCLEOTIDE SEQUENCE</scope>
    <source>
        <strain evidence="2">CBHHK002</strain>
    </source>
</reference>
<organism evidence="2 3">
    <name type="scientific">Mycena albidolilacea</name>
    <dbReference type="NCBI Taxonomy" id="1033008"/>
    <lineage>
        <taxon>Eukaryota</taxon>
        <taxon>Fungi</taxon>
        <taxon>Dikarya</taxon>
        <taxon>Basidiomycota</taxon>
        <taxon>Agaricomycotina</taxon>
        <taxon>Agaricomycetes</taxon>
        <taxon>Agaricomycetidae</taxon>
        <taxon>Agaricales</taxon>
        <taxon>Marasmiineae</taxon>
        <taxon>Mycenaceae</taxon>
        <taxon>Mycena</taxon>
    </lineage>
</organism>
<feature type="compositionally biased region" description="Basic residues" evidence="1">
    <location>
        <begin position="70"/>
        <end position="79"/>
    </location>
</feature>
<accession>A0AAD6ZI54</accession>
<dbReference type="EMBL" id="JARIHO010000047">
    <property type="protein sequence ID" value="KAJ7323261.1"/>
    <property type="molecule type" value="Genomic_DNA"/>
</dbReference>
<protein>
    <submittedName>
        <fullName evidence="2">Uncharacterized protein</fullName>
    </submittedName>
</protein>
<dbReference type="AlphaFoldDB" id="A0AAD6ZI54"/>
<comment type="caution">
    <text evidence="2">The sequence shown here is derived from an EMBL/GenBank/DDBJ whole genome shotgun (WGS) entry which is preliminary data.</text>
</comment>
<name>A0AAD6ZI54_9AGAR</name>
<proteinExistence type="predicted"/>
<evidence type="ECO:0000313" key="2">
    <source>
        <dbReference type="EMBL" id="KAJ7323261.1"/>
    </source>
</evidence>
<feature type="compositionally biased region" description="Basic and acidic residues" evidence="1">
    <location>
        <begin position="47"/>
        <end position="66"/>
    </location>
</feature>
<keyword evidence="3" id="KW-1185">Reference proteome</keyword>
<evidence type="ECO:0000256" key="1">
    <source>
        <dbReference type="SAM" id="MobiDB-lite"/>
    </source>
</evidence>
<sequence>MSLSSDNDFLSSILLLAARSNSKCKLDSAAVLSDDASNVIAKPRKCGHPEKVRSDSEVEEVVEKPPRQKPGPKPRPKATKGREPVKKEKAPISDSESVEVVGKEKPAPHTSIHCPVAPEATSEGSQRLAIQATILFEDVLELIHETIGCVSVVQKLTLAYKLSTANQKSATINLRSVNDWDGLVTDAIVEEGSRCTAESAGTFNLIVTTSQRDRTRCSYIQLYDMASQWNVWRASRSCIDALEQPISLGT</sequence>
<feature type="compositionally biased region" description="Basic and acidic residues" evidence="1">
    <location>
        <begin position="80"/>
        <end position="91"/>
    </location>
</feature>
<feature type="region of interest" description="Disordered" evidence="1">
    <location>
        <begin position="36"/>
        <end position="119"/>
    </location>
</feature>
<dbReference type="Proteomes" id="UP001218218">
    <property type="component" value="Unassembled WGS sequence"/>
</dbReference>
<gene>
    <name evidence="2" type="ORF">DFH08DRAFT_817833</name>
</gene>